<dbReference type="Gene3D" id="1.10.238.10">
    <property type="entry name" value="EF-hand"/>
    <property type="match status" value="2"/>
</dbReference>
<dbReference type="SMART" id="SM00054">
    <property type="entry name" value="EFh"/>
    <property type="match status" value="2"/>
</dbReference>
<dbReference type="InterPro" id="IPR011992">
    <property type="entry name" value="EF-hand-dom_pair"/>
</dbReference>
<dbReference type="AlphaFoldDB" id="A0A815D5W5"/>
<evidence type="ECO:0000313" key="8">
    <source>
        <dbReference type="EMBL" id="CAF1293354.1"/>
    </source>
</evidence>
<keyword evidence="4" id="KW-0518">Myosin</keyword>
<evidence type="ECO:0000256" key="2">
    <source>
        <dbReference type="ARBA" id="ARBA00022737"/>
    </source>
</evidence>
<evidence type="ECO:0000256" key="6">
    <source>
        <dbReference type="ARBA" id="ARBA00023179"/>
    </source>
</evidence>
<dbReference type="SUPFAM" id="SSF47473">
    <property type="entry name" value="EF-hand"/>
    <property type="match status" value="1"/>
</dbReference>
<evidence type="ECO:0000256" key="4">
    <source>
        <dbReference type="ARBA" id="ARBA00023123"/>
    </source>
</evidence>
<dbReference type="CDD" id="cd00051">
    <property type="entry name" value="EFh"/>
    <property type="match status" value="1"/>
</dbReference>
<proteinExistence type="predicted"/>
<dbReference type="PANTHER" id="PTHR23049">
    <property type="entry name" value="MYOSIN REGULATORY LIGHT CHAIN 2"/>
    <property type="match status" value="1"/>
</dbReference>
<dbReference type="FunFam" id="1.10.238.10:FF:000007">
    <property type="entry name" value="Putative myosin regulatory light chain sqh"/>
    <property type="match status" value="1"/>
</dbReference>
<evidence type="ECO:0000256" key="3">
    <source>
        <dbReference type="ARBA" id="ARBA00022837"/>
    </source>
</evidence>
<keyword evidence="5" id="KW-0505">Motor protein</keyword>
<comment type="caution">
    <text evidence="8">The sequence shown here is derived from an EMBL/GenBank/DDBJ whole genome shotgun (WGS) entry which is preliminary data.</text>
</comment>
<keyword evidence="3" id="KW-0106">Calcium</keyword>
<dbReference type="InterPro" id="IPR002048">
    <property type="entry name" value="EF_hand_dom"/>
</dbReference>
<dbReference type="Proteomes" id="UP000663855">
    <property type="component" value="Unassembled WGS sequence"/>
</dbReference>
<keyword evidence="6" id="KW-0514">Muscle protein</keyword>
<dbReference type="InterPro" id="IPR018247">
    <property type="entry name" value="EF_Hand_1_Ca_BS"/>
</dbReference>
<dbReference type="InterPro" id="IPR050403">
    <property type="entry name" value="Myosin_RLC"/>
</dbReference>
<accession>A0A815D5W5</accession>
<feature type="domain" description="EF-hand" evidence="7">
    <location>
        <begin position="74"/>
        <end position="109"/>
    </location>
</feature>
<reference evidence="8" key="1">
    <citation type="submission" date="2021-02" db="EMBL/GenBank/DDBJ databases">
        <authorList>
            <person name="Nowell W R."/>
        </authorList>
    </citation>
    <scope>NUCLEOTIDE SEQUENCE</scope>
</reference>
<evidence type="ECO:0000256" key="5">
    <source>
        <dbReference type="ARBA" id="ARBA00023175"/>
    </source>
</evidence>
<keyword evidence="1" id="KW-0479">Metal-binding</keyword>
<feature type="domain" description="EF-hand" evidence="7">
    <location>
        <begin position="5"/>
        <end position="40"/>
    </location>
</feature>
<dbReference type="PROSITE" id="PS50222">
    <property type="entry name" value="EF_HAND_2"/>
    <property type="match status" value="2"/>
</dbReference>
<evidence type="ECO:0000256" key="1">
    <source>
        <dbReference type="ARBA" id="ARBA00022723"/>
    </source>
</evidence>
<evidence type="ECO:0000259" key="7">
    <source>
        <dbReference type="PROSITE" id="PS50222"/>
    </source>
</evidence>
<sequence length="149" mass="16823">MFDQKQVQEFKEAFNLMDQDRDGTISIDDLKEVYSSLGKAPKDAELKAMLDEAKGAVNFTMLLTLFGDRLNGTDEENVILNGWKNFDKEGTGLISQHSLREILTGEGRKEDRLSDVEFTQMLEGAPLDPKGNLDYGAFTRQIKRGKEDE</sequence>
<dbReference type="PROSITE" id="PS00018">
    <property type="entry name" value="EF_HAND_1"/>
    <property type="match status" value="1"/>
</dbReference>
<protein>
    <recommendedName>
        <fullName evidence="7">EF-hand domain-containing protein</fullName>
    </recommendedName>
</protein>
<dbReference type="Pfam" id="PF00036">
    <property type="entry name" value="EF-hand_1"/>
    <property type="match status" value="1"/>
</dbReference>
<dbReference type="EMBL" id="CAJNOV010007670">
    <property type="protein sequence ID" value="CAF1293354.1"/>
    <property type="molecule type" value="Genomic_DNA"/>
</dbReference>
<evidence type="ECO:0000313" key="9">
    <source>
        <dbReference type="Proteomes" id="UP000663855"/>
    </source>
</evidence>
<organism evidence="8 9">
    <name type="scientific">Rotaria magnacalcarata</name>
    <dbReference type="NCBI Taxonomy" id="392030"/>
    <lineage>
        <taxon>Eukaryota</taxon>
        <taxon>Metazoa</taxon>
        <taxon>Spiralia</taxon>
        <taxon>Gnathifera</taxon>
        <taxon>Rotifera</taxon>
        <taxon>Eurotatoria</taxon>
        <taxon>Bdelloidea</taxon>
        <taxon>Philodinida</taxon>
        <taxon>Philodinidae</taxon>
        <taxon>Rotaria</taxon>
    </lineage>
</organism>
<keyword evidence="2" id="KW-0677">Repeat</keyword>
<name>A0A815D5W5_9BILA</name>
<dbReference type="GO" id="GO:0016459">
    <property type="term" value="C:myosin complex"/>
    <property type="evidence" value="ECO:0007669"/>
    <property type="project" value="UniProtKB-KW"/>
</dbReference>
<dbReference type="GO" id="GO:0005509">
    <property type="term" value="F:calcium ion binding"/>
    <property type="evidence" value="ECO:0007669"/>
    <property type="project" value="InterPro"/>
</dbReference>
<gene>
    <name evidence="8" type="ORF">CJN711_LOCUS16545</name>
</gene>